<dbReference type="GO" id="GO:0046872">
    <property type="term" value="F:metal ion binding"/>
    <property type="evidence" value="ECO:0007669"/>
    <property type="project" value="UniProtKB-KW"/>
</dbReference>
<evidence type="ECO:0000256" key="6">
    <source>
        <dbReference type="ARBA" id="ARBA00022801"/>
    </source>
</evidence>
<dbReference type="GO" id="GO:0035529">
    <property type="term" value="F:NADH pyrophosphatase activity"/>
    <property type="evidence" value="ECO:0007669"/>
    <property type="project" value="TreeGrafter"/>
</dbReference>
<evidence type="ECO:0000256" key="4">
    <source>
        <dbReference type="ARBA" id="ARBA00012381"/>
    </source>
</evidence>
<dbReference type="InterPro" id="IPR049734">
    <property type="entry name" value="NudC-like_C"/>
</dbReference>
<dbReference type="Proteomes" id="UP000461880">
    <property type="component" value="Unassembled WGS sequence"/>
</dbReference>
<evidence type="ECO:0000313" key="11">
    <source>
        <dbReference type="EMBL" id="MSS58368.1"/>
    </source>
</evidence>
<dbReference type="GO" id="GO:0019677">
    <property type="term" value="P:NAD+ catabolic process"/>
    <property type="evidence" value="ECO:0007669"/>
    <property type="project" value="TreeGrafter"/>
</dbReference>
<dbReference type="PANTHER" id="PTHR42904:SF6">
    <property type="entry name" value="NAD-CAPPED RNA HYDROLASE NUDT12"/>
    <property type="match status" value="1"/>
</dbReference>
<name>A0A7X2TG43_9FIRM</name>
<dbReference type="SUPFAM" id="SSF55811">
    <property type="entry name" value="Nudix"/>
    <property type="match status" value="1"/>
</dbReference>
<dbReference type="GO" id="GO:0005829">
    <property type="term" value="C:cytosol"/>
    <property type="evidence" value="ECO:0007669"/>
    <property type="project" value="TreeGrafter"/>
</dbReference>
<evidence type="ECO:0000313" key="12">
    <source>
        <dbReference type="Proteomes" id="UP000461880"/>
    </source>
</evidence>
<comment type="catalytic activity">
    <reaction evidence="9">
        <text>a 5'-end NAD(+)-phospho-ribonucleoside in mRNA + H2O = a 5'-end phospho-adenosine-phospho-ribonucleoside in mRNA + beta-nicotinamide D-ribonucleotide + 2 H(+)</text>
        <dbReference type="Rhea" id="RHEA:60876"/>
        <dbReference type="Rhea" id="RHEA-COMP:15698"/>
        <dbReference type="Rhea" id="RHEA-COMP:15719"/>
        <dbReference type="ChEBI" id="CHEBI:14649"/>
        <dbReference type="ChEBI" id="CHEBI:15377"/>
        <dbReference type="ChEBI" id="CHEBI:15378"/>
        <dbReference type="ChEBI" id="CHEBI:144029"/>
        <dbReference type="ChEBI" id="CHEBI:144051"/>
    </reaction>
    <physiologicalReaction direction="left-to-right" evidence="9">
        <dbReference type="Rhea" id="RHEA:60877"/>
    </physiologicalReaction>
</comment>
<comment type="cofactor">
    <cofactor evidence="1">
        <name>Mg(2+)</name>
        <dbReference type="ChEBI" id="CHEBI:18420"/>
    </cofactor>
</comment>
<dbReference type="AlphaFoldDB" id="A0A7X2TG43"/>
<dbReference type="Pfam" id="PF00293">
    <property type="entry name" value="NUDIX"/>
    <property type="match status" value="1"/>
</dbReference>
<gene>
    <name evidence="11" type="primary">nudC</name>
    <name evidence="11" type="ORF">FYJ51_05560</name>
</gene>
<evidence type="ECO:0000256" key="8">
    <source>
        <dbReference type="ARBA" id="ARBA00023027"/>
    </source>
</evidence>
<evidence type="ECO:0000256" key="5">
    <source>
        <dbReference type="ARBA" id="ARBA00022723"/>
    </source>
</evidence>
<protein>
    <recommendedName>
        <fullName evidence="4">NAD(+) diphosphatase</fullName>
        <ecNumber evidence="4">3.6.1.22</ecNumber>
    </recommendedName>
</protein>
<comment type="similarity">
    <text evidence="3">Belongs to the Nudix hydrolase family. NudC subfamily.</text>
</comment>
<dbReference type="NCBIfam" id="NF001299">
    <property type="entry name" value="PRK00241.1"/>
    <property type="match status" value="1"/>
</dbReference>
<dbReference type="RefSeq" id="WP_154504095.1">
    <property type="nucleotide sequence ID" value="NZ_JAQXPC010000024.1"/>
</dbReference>
<evidence type="ECO:0000256" key="2">
    <source>
        <dbReference type="ARBA" id="ARBA00001947"/>
    </source>
</evidence>
<evidence type="ECO:0000256" key="3">
    <source>
        <dbReference type="ARBA" id="ARBA00009595"/>
    </source>
</evidence>
<evidence type="ECO:0000259" key="10">
    <source>
        <dbReference type="PROSITE" id="PS51462"/>
    </source>
</evidence>
<accession>A0A7X2TG43</accession>
<dbReference type="PANTHER" id="PTHR42904">
    <property type="entry name" value="NUDIX HYDROLASE, NUDC SUBFAMILY"/>
    <property type="match status" value="1"/>
</dbReference>
<keyword evidence="12" id="KW-1185">Reference proteome</keyword>
<comment type="caution">
    <text evidence="11">The sequence shown here is derived from an EMBL/GenBank/DDBJ whole genome shotgun (WGS) entry which is preliminary data.</text>
</comment>
<sequence length="269" mass="31188">MIQDIAPKHLDNTWKPRLPEPDDTVFDYDGRNLFLKPDQTFFHVRDLSEDTVYQYLFSIGEEGFFAADLTKQKVISLDTRICRTYQPRYLGFACILGWQLVSWMRANQYCGRCGTKMEPSRTERALVCPSCGQIVYPRLNPAVIVGILNEKNQLLITRYAHGTYSKDALVAGYCEFGETVEETVLREVKEETGLDVYDLQYYKSQPWPFSSSLLCGFWCKADSHQPIKVQEEELRYAEWRNRTDVFDALDDSSLTAEMIGLFRNGKKEY</sequence>
<dbReference type="CDD" id="cd03429">
    <property type="entry name" value="NUDIX_NADH_pyrophosphatase_Nudt13"/>
    <property type="match status" value="1"/>
</dbReference>
<keyword evidence="7" id="KW-0460">Magnesium</keyword>
<evidence type="ECO:0000256" key="9">
    <source>
        <dbReference type="ARBA" id="ARBA00023679"/>
    </source>
</evidence>
<dbReference type="Gene3D" id="3.90.79.10">
    <property type="entry name" value="Nucleoside Triphosphate Pyrophosphohydrolase"/>
    <property type="match status" value="1"/>
</dbReference>
<dbReference type="EMBL" id="VUMN01000010">
    <property type="protein sequence ID" value="MSS58368.1"/>
    <property type="molecule type" value="Genomic_DNA"/>
</dbReference>
<comment type="cofactor">
    <cofactor evidence="2">
        <name>Zn(2+)</name>
        <dbReference type="ChEBI" id="CHEBI:29105"/>
    </cofactor>
</comment>
<dbReference type="InterPro" id="IPR050241">
    <property type="entry name" value="NAD-cap_RNA_hydrolase_NudC"/>
</dbReference>
<dbReference type="Gene3D" id="3.90.79.20">
    <property type="match status" value="1"/>
</dbReference>
<dbReference type="PROSITE" id="PS00893">
    <property type="entry name" value="NUDIX_BOX"/>
    <property type="match status" value="1"/>
</dbReference>
<feature type="domain" description="Nudix hydrolase" evidence="10">
    <location>
        <begin position="138"/>
        <end position="263"/>
    </location>
</feature>
<dbReference type="GO" id="GO:0006742">
    <property type="term" value="P:NADP+ catabolic process"/>
    <property type="evidence" value="ECO:0007669"/>
    <property type="project" value="TreeGrafter"/>
</dbReference>
<dbReference type="EC" id="3.6.1.22" evidence="4"/>
<dbReference type="InterPro" id="IPR020084">
    <property type="entry name" value="NUDIX_hydrolase_CS"/>
</dbReference>
<dbReference type="InterPro" id="IPR015797">
    <property type="entry name" value="NUDIX_hydrolase-like_dom_sf"/>
</dbReference>
<dbReference type="Pfam" id="PF09297">
    <property type="entry name" value="Zn_ribbon_NUD"/>
    <property type="match status" value="1"/>
</dbReference>
<dbReference type="InterPro" id="IPR000086">
    <property type="entry name" value="NUDIX_hydrolase_dom"/>
</dbReference>
<keyword evidence="6 11" id="KW-0378">Hydrolase</keyword>
<dbReference type="PROSITE" id="PS51462">
    <property type="entry name" value="NUDIX"/>
    <property type="match status" value="1"/>
</dbReference>
<evidence type="ECO:0000256" key="1">
    <source>
        <dbReference type="ARBA" id="ARBA00001946"/>
    </source>
</evidence>
<keyword evidence="8" id="KW-0520">NAD</keyword>
<reference evidence="11 12" key="1">
    <citation type="submission" date="2019-08" db="EMBL/GenBank/DDBJ databases">
        <title>In-depth cultivation of the pig gut microbiome towards novel bacterial diversity and tailored functional studies.</title>
        <authorList>
            <person name="Wylensek D."/>
            <person name="Hitch T.C.A."/>
            <person name="Clavel T."/>
        </authorList>
    </citation>
    <scope>NUCLEOTIDE SEQUENCE [LARGE SCALE GENOMIC DNA]</scope>
    <source>
        <strain evidence="11 12">Oil+RF-744-GAM-WT-6</strain>
    </source>
</reference>
<evidence type="ECO:0000256" key="7">
    <source>
        <dbReference type="ARBA" id="ARBA00022842"/>
    </source>
</evidence>
<dbReference type="InterPro" id="IPR015376">
    <property type="entry name" value="Znr_NADH_PPase"/>
</dbReference>
<keyword evidence="5" id="KW-0479">Metal-binding</keyword>
<organism evidence="11 12">
    <name type="scientific">Stecheria intestinalis</name>
    <dbReference type="NCBI Taxonomy" id="2606630"/>
    <lineage>
        <taxon>Bacteria</taxon>
        <taxon>Bacillati</taxon>
        <taxon>Bacillota</taxon>
        <taxon>Erysipelotrichia</taxon>
        <taxon>Erysipelotrichales</taxon>
        <taxon>Erysipelotrichaceae</taxon>
        <taxon>Stecheria</taxon>
    </lineage>
</organism>
<proteinExistence type="inferred from homology"/>